<gene>
    <name evidence="11" type="ORF">PSECIP111854_04176</name>
</gene>
<keyword evidence="12" id="KW-1185">Reference proteome</keyword>
<comment type="similarity">
    <text evidence="2">Belongs to the TonB family.</text>
</comment>
<dbReference type="GO" id="GO:0015031">
    <property type="term" value="P:protein transport"/>
    <property type="evidence" value="ECO:0007669"/>
    <property type="project" value="UniProtKB-KW"/>
</dbReference>
<dbReference type="InterPro" id="IPR037682">
    <property type="entry name" value="TonB_C"/>
</dbReference>
<dbReference type="InterPro" id="IPR051045">
    <property type="entry name" value="TonB-dependent_transducer"/>
</dbReference>
<name>A0A9W4VW30_9GAMM</name>
<protein>
    <recommendedName>
        <fullName evidence="10">TonB C-terminal domain-containing protein</fullName>
    </recommendedName>
</protein>
<dbReference type="Proteomes" id="UP001152467">
    <property type="component" value="Unassembled WGS sequence"/>
</dbReference>
<evidence type="ECO:0000313" key="11">
    <source>
        <dbReference type="EMBL" id="CAH9067701.1"/>
    </source>
</evidence>
<keyword evidence="9" id="KW-0472">Membrane</keyword>
<evidence type="ECO:0000256" key="7">
    <source>
        <dbReference type="ARBA" id="ARBA00022927"/>
    </source>
</evidence>
<keyword evidence="5" id="KW-0997">Cell inner membrane</keyword>
<dbReference type="EMBL" id="CAMAPC010000078">
    <property type="protein sequence ID" value="CAH9067701.1"/>
    <property type="molecule type" value="Genomic_DNA"/>
</dbReference>
<keyword evidence="6" id="KW-0812">Transmembrane</keyword>
<feature type="domain" description="TonB C-terminal" evidence="10">
    <location>
        <begin position="32"/>
        <end position="123"/>
    </location>
</feature>
<evidence type="ECO:0000256" key="8">
    <source>
        <dbReference type="ARBA" id="ARBA00022989"/>
    </source>
</evidence>
<comment type="subcellular location">
    <subcellularLocation>
        <location evidence="1">Cell inner membrane</location>
        <topology evidence="1">Single-pass membrane protein</topology>
        <orientation evidence="1">Periplasmic side</orientation>
    </subcellularLocation>
</comment>
<evidence type="ECO:0000256" key="6">
    <source>
        <dbReference type="ARBA" id="ARBA00022692"/>
    </source>
</evidence>
<evidence type="ECO:0000256" key="3">
    <source>
        <dbReference type="ARBA" id="ARBA00022448"/>
    </source>
</evidence>
<evidence type="ECO:0000259" key="10">
    <source>
        <dbReference type="PROSITE" id="PS52015"/>
    </source>
</evidence>
<keyword evidence="7" id="KW-0653">Protein transport</keyword>
<evidence type="ECO:0000313" key="12">
    <source>
        <dbReference type="Proteomes" id="UP001152467"/>
    </source>
</evidence>
<keyword evidence="4" id="KW-1003">Cell membrane</keyword>
<dbReference type="GO" id="GO:0005886">
    <property type="term" value="C:plasma membrane"/>
    <property type="evidence" value="ECO:0007669"/>
    <property type="project" value="UniProtKB-SubCell"/>
</dbReference>
<dbReference type="NCBIfam" id="TIGR01352">
    <property type="entry name" value="tonB_Cterm"/>
    <property type="match status" value="1"/>
</dbReference>
<dbReference type="Pfam" id="PF03544">
    <property type="entry name" value="TonB_C"/>
    <property type="match status" value="1"/>
</dbReference>
<dbReference type="PANTHER" id="PTHR33446:SF14">
    <property type="entry name" value="PROTEIN TONB"/>
    <property type="match status" value="1"/>
</dbReference>
<dbReference type="AlphaFoldDB" id="A0A9W4VW30"/>
<sequence length="123" mass="14214">MKYTLFLIVFCLFGCATTEERSYSQVVYSENELDSPNAWIIKIDPKYPIDQFNSNTEGYIRFTAVVNENGSLENINILESVPKGVFDEYGINALEKWRFKPATKNGKPVKSTYSDKLVWQLRQ</sequence>
<accession>A0A9W4VW30</accession>
<dbReference type="PANTHER" id="PTHR33446">
    <property type="entry name" value="PROTEIN TONB-RELATED"/>
    <property type="match status" value="1"/>
</dbReference>
<dbReference type="GO" id="GO:0055085">
    <property type="term" value="P:transmembrane transport"/>
    <property type="evidence" value="ECO:0007669"/>
    <property type="project" value="InterPro"/>
</dbReference>
<keyword evidence="8" id="KW-1133">Transmembrane helix</keyword>
<dbReference type="RefSeq" id="WP_261627263.1">
    <property type="nucleotide sequence ID" value="NZ_CAMAPC010000078.1"/>
</dbReference>
<evidence type="ECO:0000256" key="4">
    <source>
        <dbReference type="ARBA" id="ARBA00022475"/>
    </source>
</evidence>
<dbReference type="PROSITE" id="PS52015">
    <property type="entry name" value="TONB_CTD"/>
    <property type="match status" value="1"/>
</dbReference>
<organism evidence="11 12">
    <name type="scientific">Pseudoalteromonas holothuriae</name>
    <dbReference type="NCBI Taxonomy" id="2963714"/>
    <lineage>
        <taxon>Bacteria</taxon>
        <taxon>Pseudomonadati</taxon>
        <taxon>Pseudomonadota</taxon>
        <taxon>Gammaproteobacteria</taxon>
        <taxon>Alteromonadales</taxon>
        <taxon>Pseudoalteromonadaceae</taxon>
        <taxon>Pseudoalteromonas</taxon>
    </lineage>
</organism>
<proteinExistence type="inferred from homology"/>
<dbReference type="SUPFAM" id="SSF74653">
    <property type="entry name" value="TolA/TonB C-terminal domain"/>
    <property type="match status" value="1"/>
</dbReference>
<dbReference type="InterPro" id="IPR006260">
    <property type="entry name" value="TonB/TolA_C"/>
</dbReference>
<dbReference type="Gene3D" id="3.30.1150.10">
    <property type="match status" value="1"/>
</dbReference>
<keyword evidence="3" id="KW-0813">Transport</keyword>
<evidence type="ECO:0000256" key="2">
    <source>
        <dbReference type="ARBA" id="ARBA00006555"/>
    </source>
</evidence>
<comment type="caution">
    <text evidence="11">The sequence shown here is derived from an EMBL/GenBank/DDBJ whole genome shotgun (WGS) entry which is preliminary data.</text>
</comment>
<evidence type="ECO:0000256" key="9">
    <source>
        <dbReference type="ARBA" id="ARBA00023136"/>
    </source>
</evidence>
<reference evidence="11" key="1">
    <citation type="submission" date="2022-07" db="EMBL/GenBank/DDBJ databases">
        <authorList>
            <person name="Criscuolo A."/>
        </authorList>
    </citation>
    <scope>NUCLEOTIDE SEQUENCE</scope>
    <source>
        <strain evidence="11">CIP111854</strain>
    </source>
</reference>
<evidence type="ECO:0000256" key="5">
    <source>
        <dbReference type="ARBA" id="ARBA00022519"/>
    </source>
</evidence>
<evidence type="ECO:0000256" key="1">
    <source>
        <dbReference type="ARBA" id="ARBA00004383"/>
    </source>
</evidence>